<evidence type="ECO:0000256" key="1">
    <source>
        <dbReference type="SAM" id="Phobius"/>
    </source>
</evidence>
<keyword evidence="1" id="KW-0812">Transmembrane</keyword>
<keyword evidence="1" id="KW-1133">Transmembrane helix</keyword>
<dbReference type="RefSeq" id="WP_251947865.1">
    <property type="nucleotide sequence ID" value="NZ_CP080572.1"/>
</dbReference>
<sequence length="70" mass="8331">MPRGMGRGYRRQSFFNYRLREPYYLIDMLLLIGIIYFFIRLLLVALPYALGFIVLLIIRGFLRPNRGGVF</sequence>
<keyword evidence="1" id="KW-0472">Membrane</keyword>
<evidence type="ECO:0000313" key="3">
    <source>
        <dbReference type="Proteomes" id="UP001056425"/>
    </source>
</evidence>
<organism evidence="2 3">
    <name type="scientific">Thermococcus argininiproducens</name>
    <dbReference type="NCBI Taxonomy" id="2866384"/>
    <lineage>
        <taxon>Archaea</taxon>
        <taxon>Methanobacteriati</taxon>
        <taxon>Methanobacteriota</taxon>
        <taxon>Thermococci</taxon>
        <taxon>Thermococcales</taxon>
        <taxon>Thermococcaceae</taxon>
        <taxon>Thermococcus</taxon>
    </lineage>
</organism>
<feature type="transmembrane region" description="Helical" evidence="1">
    <location>
        <begin position="21"/>
        <end position="39"/>
    </location>
</feature>
<dbReference type="Proteomes" id="UP001056425">
    <property type="component" value="Chromosome"/>
</dbReference>
<gene>
    <name evidence="2" type="ORF">K1720_06620</name>
</gene>
<evidence type="ECO:0000313" key="2">
    <source>
        <dbReference type="EMBL" id="USG99216.1"/>
    </source>
</evidence>
<dbReference type="GeneID" id="72778005"/>
<proteinExistence type="predicted"/>
<feature type="transmembrane region" description="Helical" evidence="1">
    <location>
        <begin position="45"/>
        <end position="62"/>
    </location>
</feature>
<dbReference type="KEGG" id="thei:K1720_06620"/>
<accession>A0A9E7SCC0</accession>
<keyword evidence="3" id="KW-1185">Reference proteome</keyword>
<dbReference type="AlphaFoldDB" id="A0A9E7SCC0"/>
<protein>
    <submittedName>
        <fullName evidence="2">Uncharacterized protein</fullName>
    </submittedName>
</protein>
<reference evidence="2 3" key="1">
    <citation type="submission" date="2021-08" db="EMBL/GenBank/DDBJ databases">
        <title>Thermococcus onnuriiensis IOH2.</title>
        <authorList>
            <person name="Park Y.-J."/>
        </authorList>
    </citation>
    <scope>NUCLEOTIDE SEQUENCE [LARGE SCALE GENOMIC DNA]</scope>
    <source>
        <strain evidence="2 3">IOH2</strain>
    </source>
</reference>
<name>A0A9E7SCC0_9EURY</name>
<dbReference type="EMBL" id="CP080572">
    <property type="protein sequence ID" value="USG99216.1"/>
    <property type="molecule type" value="Genomic_DNA"/>
</dbReference>